<dbReference type="EMBL" id="CP001706">
    <property type="protein sequence ID" value="ACV09890.1"/>
    <property type="molecule type" value="Genomic_DNA"/>
</dbReference>
<organism evidence="1 2">
    <name type="scientific">Jonesia denitrificans (strain ATCC 14870 / DSM 20603 / BCRC 15368 / CIP 55.134 / JCM 11481 / NBRC 15587 / NCTC 10816 / Prevot 55134)</name>
    <name type="common">Listeria denitrificans</name>
    <dbReference type="NCBI Taxonomy" id="471856"/>
    <lineage>
        <taxon>Bacteria</taxon>
        <taxon>Bacillati</taxon>
        <taxon>Actinomycetota</taxon>
        <taxon>Actinomycetes</taxon>
        <taxon>Micrococcales</taxon>
        <taxon>Jonesiaceae</taxon>
        <taxon>Jonesia</taxon>
    </lineage>
</organism>
<dbReference type="STRING" id="471856.Jden_2255"/>
<dbReference type="KEGG" id="jde:Jden_2255"/>
<evidence type="ECO:0000313" key="1">
    <source>
        <dbReference type="EMBL" id="ACV09890.1"/>
    </source>
</evidence>
<keyword evidence="2" id="KW-1185">Reference proteome</keyword>
<proteinExistence type="predicted"/>
<gene>
    <name evidence="1" type="ordered locus">Jden_2255</name>
</gene>
<name>C7R202_JONDD</name>
<sequence>MLFETSATARLLPLPAARWTHFDADCHQRRADGCWSRAELLRDCRERRTLDIPERGALYLLPCQSSALVAGRNAPALADLADRGAVDVEALSDLLDRDASLVQLNNFELLLDRQVQLGRAARSVGQQRPPFFVMVAAEAHHT</sequence>
<reference evidence="1 2" key="1">
    <citation type="journal article" date="2009" name="Stand. Genomic Sci.">
        <title>Complete genome sequence of Jonesia denitrificans type strain (Prevot 55134).</title>
        <authorList>
            <person name="Pukall R."/>
            <person name="Gehrich-Schroter G."/>
            <person name="Lapidus A."/>
            <person name="Nolan M."/>
            <person name="Glavina Del Rio T."/>
            <person name="Lucas S."/>
            <person name="Chen F."/>
            <person name="Tice H."/>
            <person name="Pitluck S."/>
            <person name="Cheng J.F."/>
            <person name="Copeland A."/>
            <person name="Saunders E."/>
            <person name="Brettin T."/>
            <person name="Detter J.C."/>
            <person name="Bruce D."/>
            <person name="Goodwin L."/>
            <person name="Pati A."/>
            <person name="Ivanova N."/>
            <person name="Mavromatis K."/>
            <person name="Ovchinnikova G."/>
            <person name="Chen A."/>
            <person name="Palaniappan K."/>
            <person name="Land M."/>
            <person name="Hauser L."/>
            <person name="Chang Y.J."/>
            <person name="Jeffries C.D."/>
            <person name="Chain P."/>
            <person name="Goker M."/>
            <person name="Bristow J."/>
            <person name="Eisen J.A."/>
            <person name="Markowitz V."/>
            <person name="Hugenholtz P."/>
            <person name="Kyrpides N.C."/>
            <person name="Klenk H.P."/>
            <person name="Han C."/>
        </authorList>
    </citation>
    <scope>NUCLEOTIDE SEQUENCE [LARGE SCALE GENOMIC DNA]</scope>
    <source>
        <strain evidence="2">ATCC 14870 / DSM 20603 / BCRC 15368 / CIP 55.134 / JCM 11481 / NBRC 15587 / NCTC 10816 / Prevot 55134</strain>
    </source>
</reference>
<dbReference type="Proteomes" id="UP000000628">
    <property type="component" value="Chromosome"/>
</dbReference>
<evidence type="ECO:0000313" key="2">
    <source>
        <dbReference type="Proteomes" id="UP000000628"/>
    </source>
</evidence>
<accession>C7R202</accession>
<dbReference type="AlphaFoldDB" id="C7R202"/>
<dbReference type="HOGENOM" id="CLU_1813223_0_0_11"/>
<protein>
    <submittedName>
        <fullName evidence="1">Uncharacterized protein</fullName>
    </submittedName>
</protein>